<dbReference type="EMBL" id="JASAOG010000041">
    <property type="protein sequence ID" value="KAK0059505.1"/>
    <property type="molecule type" value="Genomic_DNA"/>
</dbReference>
<name>A0AAD8BTE6_BIOPF</name>
<reference evidence="1" key="1">
    <citation type="journal article" date="2023" name="PLoS Negl. Trop. Dis.">
        <title>A genome sequence for Biomphalaria pfeifferi, the major vector snail for the human-infecting parasite Schistosoma mansoni.</title>
        <authorList>
            <person name="Bu L."/>
            <person name="Lu L."/>
            <person name="Laidemitt M.R."/>
            <person name="Zhang S.M."/>
            <person name="Mutuku M."/>
            <person name="Mkoji G."/>
            <person name="Steinauer M."/>
            <person name="Loker E.S."/>
        </authorList>
    </citation>
    <scope>NUCLEOTIDE SEQUENCE</scope>
    <source>
        <strain evidence="1">KasaAsao</strain>
    </source>
</reference>
<reference evidence="1" key="2">
    <citation type="submission" date="2023-04" db="EMBL/GenBank/DDBJ databases">
        <authorList>
            <person name="Bu L."/>
            <person name="Lu L."/>
            <person name="Laidemitt M.R."/>
            <person name="Zhang S.M."/>
            <person name="Mutuku M."/>
            <person name="Mkoji G."/>
            <person name="Steinauer M."/>
            <person name="Loker E.S."/>
        </authorList>
    </citation>
    <scope>NUCLEOTIDE SEQUENCE</scope>
    <source>
        <strain evidence="1">KasaAsao</strain>
        <tissue evidence="1">Whole Snail</tissue>
    </source>
</reference>
<keyword evidence="2" id="KW-1185">Reference proteome</keyword>
<evidence type="ECO:0000313" key="1">
    <source>
        <dbReference type="EMBL" id="KAK0059505.1"/>
    </source>
</evidence>
<protein>
    <submittedName>
        <fullName evidence="1">Uncharacterized protein</fullName>
    </submittedName>
</protein>
<dbReference type="AlphaFoldDB" id="A0AAD8BTE6"/>
<sequence length="425" mass="48950">MYFLSQVSLSMFLVTLTTIVYMLSRCVTTHNNSATIHPSDIYEEKPGSFYVRQLGYFQSIIRSELNITRIVHSEVWHTRNELFFYPEDAPTSTGETSKKIKPIFLVYYCDSNTSCSNWGESQEGLTFVYSLSRLVDRHFKIIMPNPCNLSQFFTPNKVQWAPLKGELTPPTENNTIDTTTEQGQRDFIANIQAGDFNVKYRHDTVYIKANRDLQDTLFGDTFYAKRIQDWKVTMNARIRFHLAWHELMRPSTEMISSLKHILGDSFLIRKGLLPPSENPRRDSMYDVADSQLVCAHVPMPLHTEEENVQTVDIKALHNFMSSKGQLGSSHFFIATDDRNIFVQSKHFFQNHLIDYGAKTLHKYYLQNSLSACDRLTDVVTDQMILSLCDVLIVSHSLVSRLAYFMSNITQSVFLIDNGHIKSLNT</sequence>
<proteinExistence type="predicted"/>
<evidence type="ECO:0000313" key="2">
    <source>
        <dbReference type="Proteomes" id="UP001233172"/>
    </source>
</evidence>
<gene>
    <name evidence="1" type="ORF">Bpfe_010966</name>
</gene>
<dbReference type="Proteomes" id="UP001233172">
    <property type="component" value="Unassembled WGS sequence"/>
</dbReference>
<organism evidence="1 2">
    <name type="scientific">Biomphalaria pfeifferi</name>
    <name type="common">Bloodfluke planorb</name>
    <name type="synonym">Freshwater snail</name>
    <dbReference type="NCBI Taxonomy" id="112525"/>
    <lineage>
        <taxon>Eukaryota</taxon>
        <taxon>Metazoa</taxon>
        <taxon>Spiralia</taxon>
        <taxon>Lophotrochozoa</taxon>
        <taxon>Mollusca</taxon>
        <taxon>Gastropoda</taxon>
        <taxon>Heterobranchia</taxon>
        <taxon>Euthyneura</taxon>
        <taxon>Panpulmonata</taxon>
        <taxon>Hygrophila</taxon>
        <taxon>Lymnaeoidea</taxon>
        <taxon>Planorbidae</taxon>
        <taxon>Biomphalaria</taxon>
    </lineage>
</organism>
<comment type="caution">
    <text evidence="1">The sequence shown here is derived from an EMBL/GenBank/DDBJ whole genome shotgun (WGS) entry which is preliminary data.</text>
</comment>
<accession>A0AAD8BTE6</accession>
<dbReference type="Gene3D" id="3.40.50.11350">
    <property type="match status" value="1"/>
</dbReference>